<accession>A0A951PD45</accession>
<dbReference type="InterPro" id="IPR015421">
    <property type="entry name" value="PyrdxlP-dep_Trfase_major"/>
</dbReference>
<dbReference type="GO" id="GO:0008483">
    <property type="term" value="F:transaminase activity"/>
    <property type="evidence" value="ECO:0007669"/>
    <property type="project" value="UniProtKB-KW"/>
</dbReference>
<evidence type="ECO:0000313" key="8">
    <source>
        <dbReference type="Proteomes" id="UP000707356"/>
    </source>
</evidence>
<evidence type="ECO:0000256" key="3">
    <source>
        <dbReference type="ARBA" id="ARBA00022793"/>
    </source>
</evidence>
<dbReference type="PROSITE" id="PS00703">
    <property type="entry name" value="OKR_DC_1"/>
    <property type="match status" value="1"/>
</dbReference>
<keyword evidence="7" id="KW-0808">Transferase</keyword>
<keyword evidence="3" id="KW-0210">Decarboxylase</keyword>
<dbReference type="AlphaFoldDB" id="A0A951PD45"/>
<comment type="caution">
    <text evidence="7">The sequence shown here is derived from an EMBL/GenBank/DDBJ whole genome shotgun (WGS) entry which is preliminary data.</text>
</comment>
<reference evidence="7" key="1">
    <citation type="submission" date="2021-05" db="EMBL/GenBank/DDBJ databases">
        <authorList>
            <person name="Pietrasiak N."/>
            <person name="Ward R."/>
            <person name="Stajich J.E."/>
            <person name="Kurbessoian T."/>
        </authorList>
    </citation>
    <scope>NUCLEOTIDE SEQUENCE</scope>
    <source>
        <strain evidence="7">GSE-TBD4-15B</strain>
    </source>
</reference>
<evidence type="ECO:0000256" key="5">
    <source>
        <dbReference type="ARBA" id="ARBA00023239"/>
    </source>
</evidence>
<dbReference type="Proteomes" id="UP000707356">
    <property type="component" value="Unassembled WGS sequence"/>
</dbReference>
<dbReference type="EMBL" id="JAHHHV010000077">
    <property type="protein sequence ID" value="MBW4467471.1"/>
    <property type="molecule type" value="Genomic_DNA"/>
</dbReference>
<proteinExistence type="inferred from homology"/>
<evidence type="ECO:0000256" key="4">
    <source>
        <dbReference type="ARBA" id="ARBA00022898"/>
    </source>
</evidence>
<dbReference type="InterPro" id="IPR052357">
    <property type="entry name" value="Orn_Lys_Arg_decarboxylase-I"/>
</dbReference>
<dbReference type="InterPro" id="IPR000310">
    <property type="entry name" value="Orn/Lys/Arg_deCO2ase_major_dom"/>
</dbReference>
<dbReference type="PANTHER" id="PTHR43277">
    <property type="entry name" value="ARGININE DECARBOXYLASE"/>
    <property type="match status" value="1"/>
</dbReference>
<keyword evidence="7" id="KW-0032">Aminotransferase</keyword>
<name>A0A951PD45_9CYAN</name>
<keyword evidence="4" id="KW-0663">Pyridoxal phosphate</keyword>
<dbReference type="GO" id="GO:0016831">
    <property type="term" value="F:carboxy-lyase activity"/>
    <property type="evidence" value="ECO:0007669"/>
    <property type="project" value="UniProtKB-KW"/>
</dbReference>
<sequence>MHQETAPLLDCLQKTARSPRAAFHTPGHKQGRGAPAALIELLGHEALQADLPELPELDNLFAPEGVIGQAQALAAAAFGAEQSWFLANGSTCGLEAAVLATCNPGEKLILPRNAHQSVWSALVLSGALPIWIEPDFDPIWGIAHCLTAAKLQAALSAHPDAKAVLMVSPTYHGICGDLAAIADLTHQYGLPLLVDEAHGAHFAFHPDLPASALSLSADLTVQSIHKTLSALTQAAMLHVQGERIDRLRLSSALRLLQSTSPNYLLLASLDAARRQMALEGEALLGETLHRTAAAKQQIRQIPGLSLLEPDHSPGCRTIDPLRLTVGVDGLGMTGFAADEILHQKLRVTAELPALHSLTFIITPGNKADDLQQLVEALRSLAAESPATLASSSADLELPRSPVMTPVMISAPTLPVSMPVSVQLPMLSPRDAFFATATTLPIDQVIGQLSAELVCPYPPGIPILFPGEVITQEAIYSLRQILANGGILAGCADADLDSLSVISTQRPSL</sequence>
<evidence type="ECO:0000259" key="6">
    <source>
        <dbReference type="PROSITE" id="PS00703"/>
    </source>
</evidence>
<reference evidence="7" key="2">
    <citation type="journal article" date="2022" name="Microbiol. Resour. Announc.">
        <title>Metagenome Sequencing to Explore Phylogenomics of Terrestrial Cyanobacteria.</title>
        <authorList>
            <person name="Ward R.D."/>
            <person name="Stajich J.E."/>
            <person name="Johansen J.R."/>
            <person name="Huntemann M."/>
            <person name="Clum A."/>
            <person name="Foster B."/>
            <person name="Foster B."/>
            <person name="Roux S."/>
            <person name="Palaniappan K."/>
            <person name="Varghese N."/>
            <person name="Mukherjee S."/>
            <person name="Reddy T.B.K."/>
            <person name="Daum C."/>
            <person name="Copeland A."/>
            <person name="Chen I.A."/>
            <person name="Ivanova N.N."/>
            <person name="Kyrpides N.C."/>
            <person name="Shapiro N."/>
            <person name="Eloe-Fadrosh E.A."/>
            <person name="Pietrasiak N."/>
        </authorList>
    </citation>
    <scope>NUCLEOTIDE SEQUENCE</scope>
    <source>
        <strain evidence="7">GSE-TBD4-15B</strain>
    </source>
</reference>
<dbReference type="InterPro" id="IPR015424">
    <property type="entry name" value="PyrdxlP-dep_Trfase"/>
</dbReference>
<dbReference type="Gene3D" id="3.90.105.10">
    <property type="entry name" value="Molybdopterin biosynthesis moea protein, domain 2"/>
    <property type="match status" value="1"/>
</dbReference>
<dbReference type="Pfam" id="PF03711">
    <property type="entry name" value="OKR_DC_1_C"/>
    <property type="match status" value="1"/>
</dbReference>
<dbReference type="Gene3D" id="3.40.640.10">
    <property type="entry name" value="Type I PLP-dependent aspartate aminotransferase-like (Major domain)"/>
    <property type="match status" value="1"/>
</dbReference>
<dbReference type="PANTHER" id="PTHR43277:SF4">
    <property type="entry name" value="ARGININE DECARBOXYLASE"/>
    <property type="match status" value="1"/>
</dbReference>
<evidence type="ECO:0000256" key="1">
    <source>
        <dbReference type="ARBA" id="ARBA00001933"/>
    </source>
</evidence>
<dbReference type="InterPro" id="IPR036633">
    <property type="entry name" value="Prn/Lys/Arg_de-COase_C_sf"/>
</dbReference>
<evidence type="ECO:0000313" key="7">
    <source>
        <dbReference type="EMBL" id="MBW4467471.1"/>
    </source>
</evidence>
<dbReference type="SUPFAM" id="SSF53383">
    <property type="entry name" value="PLP-dependent transferases"/>
    <property type="match status" value="1"/>
</dbReference>
<feature type="domain" description="Orn/Lys/Arg decarboxylases family 1 pyridoxal-P attachment site" evidence="6">
    <location>
        <begin position="221"/>
        <end position="235"/>
    </location>
</feature>
<comment type="similarity">
    <text evidence="2">Belongs to the Orn/Lys/Arg decarboxylase class-I family.</text>
</comment>
<comment type="cofactor">
    <cofactor evidence="1">
        <name>pyridoxal 5'-phosphate</name>
        <dbReference type="ChEBI" id="CHEBI:597326"/>
    </cofactor>
</comment>
<evidence type="ECO:0000256" key="2">
    <source>
        <dbReference type="ARBA" id="ARBA00010671"/>
    </source>
</evidence>
<organism evidence="7 8">
    <name type="scientific">Pegethrix bostrychoides GSE-TBD4-15B</name>
    <dbReference type="NCBI Taxonomy" id="2839662"/>
    <lineage>
        <taxon>Bacteria</taxon>
        <taxon>Bacillati</taxon>
        <taxon>Cyanobacteriota</taxon>
        <taxon>Cyanophyceae</taxon>
        <taxon>Oculatellales</taxon>
        <taxon>Oculatellaceae</taxon>
        <taxon>Pegethrix</taxon>
    </lineage>
</organism>
<dbReference type="InterPro" id="IPR008286">
    <property type="entry name" value="Prn/Lys/Arg_de-COase_C"/>
</dbReference>
<protein>
    <submittedName>
        <fullName evidence="7">Aminotransferase class I/II-fold pyridoxal phosphate-dependent enzyme</fullName>
    </submittedName>
</protein>
<dbReference type="Pfam" id="PF01276">
    <property type="entry name" value="OKR_DC_1"/>
    <property type="match status" value="1"/>
</dbReference>
<gene>
    <name evidence="7" type="ORF">KME07_18750</name>
</gene>
<dbReference type="SUPFAM" id="SSF55904">
    <property type="entry name" value="Ornithine decarboxylase C-terminal domain"/>
    <property type="match status" value="1"/>
</dbReference>
<keyword evidence="5" id="KW-0456">Lyase</keyword>